<gene>
    <name evidence="1" type="ORF">CR513_15400</name>
</gene>
<protein>
    <submittedName>
        <fullName evidence="1">Uncharacterized protein</fullName>
    </submittedName>
</protein>
<proteinExistence type="predicted"/>
<organism evidence="1 2">
    <name type="scientific">Mucuna pruriens</name>
    <name type="common">Velvet bean</name>
    <name type="synonym">Dolichos pruriens</name>
    <dbReference type="NCBI Taxonomy" id="157652"/>
    <lineage>
        <taxon>Eukaryota</taxon>
        <taxon>Viridiplantae</taxon>
        <taxon>Streptophyta</taxon>
        <taxon>Embryophyta</taxon>
        <taxon>Tracheophyta</taxon>
        <taxon>Spermatophyta</taxon>
        <taxon>Magnoliopsida</taxon>
        <taxon>eudicotyledons</taxon>
        <taxon>Gunneridae</taxon>
        <taxon>Pentapetalae</taxon>
        <taxon>rosids</taxon>
        <taxon>fabids</taxon>
        <taxon>Fabales</taxon>
        <taxon>Fabaceae</taxon>
        <taxon>Papilionoideae</taxon>
        <taxon>50 kb inversion clade</taxon>
        <taxon>NPAAA clade</taxon>
        <taxon>indigoferoid/millettioid clade</taxon>
        <taxon>Phaseoleae</taxon>
        <taxon>Mucuna</taxon>
    </lineage>
</organism>
<dbReference type="AlphaFoldDB" id="A0A371HEV7"/>
<dbReference type="EMBL" id="QJKJ01002792">
    <property type="protein sequence ID" value="RDY01312.1"/>
    <property type="molecule type" value="Genomic_DNA"/>
</dbReference>
<reference evidence="1" key="1">
    <citation type="submission" date="2018-05" db="EMBL/GenBank/DDBJ databases">
        <title>Draft genome of Mucuna pruriens seed.</title>
        <authorList>
            <person name="Nnadi N.E."/>
            <person name="Vos R."/>
            <person name="Hasami M.H."/>
            <person name="Devisetty U.K."/>
            <person name="Aguiy J.C."/>
        </authorList>
    </citation>
    <scope>NUCLEOTIDE SEQUENCE [LARGE SCALE GENOMIC DNA]</scope>
    <source>
        <strain evidence="1">JCA_2017</strain>
    </source>
</reference>
<name>A0A371HEV7_MUCPR</name>
<accession>A0A371HEV7</accession>
<sequence length="59" mass="6849">MDMAQNAWACQFETYFKITQKALKVIIDGKLKMLSSNYHVKRTLFPSTPLHQEHPNKIG</sequence>
<comment type="caution">
    <text evidence="1">The sequence shown here is derived from an EMBL/GenBank/DDBJ whole genome shotgun (WGS) entry which is preliminary data.</text>
</comment>
<feature type="non-terminal residue" evidence="1">
    <location>
        <position position="1"/>
    </location>
</feature>
<evidence type="ECO:0000313" key="2">
    <source>
        <dbReference type="Proteomes" id="UP000257109"/>
    </source>
</evidence>
<dbReference type="Proteomes" id="UP000257109">
    <property type="component" value="Unassembled WGS sequence"/>
</dbReference>
<keyword evidence="2" id="KW-1185">Reference proteome</keyword>
<evidence type="ECO:0000313" key="1">
    <source>
        <dbReference type="EMBL" id="RDY01312.1"/>
    </source>
</evidence>